<dbReference type="PROSITE" id="PS00676">
    <property type="entry name" value="SIGMA54_INTERACT_2"/>
    <property type="match status" value="1"/>
</dbReference>
<dbReference type="SUPFAM" id="SSF55785">
    <property type="entry name" value="PYP-like sensor domain (PAS domain)"/>
    <property type="match status" value="1"/>
</dbReference>
<reference evidence="6" key="1">
    <citation type="submission" date="2020-08" db="EMBL/GenBank/DDBJ databases">
        <title>Genome public.</title>
        <authorList>
            <person name="Liu C."/>
            <person name="Sun Q."/>
        </authorList>
    </citation>
    <scope>NUCLEOTIDE SEQUENCE</scope>
    <source>
        <strain evidence="6">BX21</strain>
    </source>
</reference>
<dbReference type="Pfam" id="PF18024">
    <property type="entry name" value="HTH_50"/>
    <property type="match status" value="1"/>
</dbReference>
<keyword evidence="2" id="KW-0058">Aromatic hydrocarbons catabolism</keyword>
<dbReference type="SUPFAM" id="SSF46689">
    <property type="entry name" value="Homeodomain-like"/>
    <property type="match status" value="1"/>
</dbReference>
<proteinExistence type="predicted"/>
<dbReference type="Gene3D" id="1.10.8.60">
    <property type="match status" value="1"/>
</dbReference>
<dbReference type="Pfam" id="PF00158">
    <property type="entry name" value="Sigma54_activat"/>
    <property type="match status" value="1"/>
</dbReference>
<organism evidence="6 7">
    <name type="scientific">Paratissierella segnis</name>
    <dbReference type="NCBI Taxonomy" id="2763679"/>
    <lineage>
        <taxon>Bacteria</taxon>
        <taxon>Bacillati</taxon>
        <taxon>Bacillota</taxon>
        <taxon>Tissierellia</taxon>
        <taxon>Tissierellales</taxon>
        <taxon>Tissierellaceae</taxon>
        <taxon>Paratissierella</taxon>
    </lineage>
</organism>
<dbReference type="Proteomes" id="UP000601171">
    <property type="component" value="Unassembled WGS sequence"/>
</dbReference>
<accession>A0A926EUL1</accession>
<dbReference type="InterPro" id="IPR000014">
    <property type="entry name" value="PAS"/>
</dbReference>
<dbReference type="SMART" id="SM00382">
    <property type="entry name" value="AAA"/>
    <property type="match status" value="1"/>
</dbReference>
<evidence type="ECO:0000259" key="5">
    <source>
        <dbReference type="PROSITE" id="PS50045"/>
    </source>
</evidence>
<dbReference type="GO" id="GO:0005524">
    <property type="term" value="F:ATP binding"/>
    <property type="evidence" value="ECO:0007669"/>
    <property type="project" value="UniProtKB-KW"/>
</dbReference>
<dbReference type="InterPro" id="IPR009057">
    <property type="entry name" value="Homeodomain-like_sf"/>
</dbReference>
<keyword evidence="1" id="KW-0547">Nucleotide-binding</keyword>
<evidence type="ECO:0000256" key="3">
    <source>
        <dbReference type="ARBA" id="ARBA00022840"/>
    </source>
</evidence>
<dbReference type="InterPro" id="IPR058031">
    <property type="entry name" value="AAA_lid_NorR"/>
</dbReference>
<dbReference type="InterPro" id="IPR003593">
    <property type="entry name" value="AAA+_ATPase"/>
</dbReference>
<evidence type="ECO:0000313" key="6">
    <source>
        <dbReference type="EMBL" id="MBC8588548.1"/>
    </source>
</evidence>
<dbReference type="Pfam" id="PF25601">
    <property type="entry name" value="AAA_lid_14"/>
    <property type="match status" value="1"/>
</dbReference>
<dbReference type="SUPFAM" id="SSF52540">
    <property type="entry name" value="P-loop containing nucleoside triphosphate hydrolases"/>
    <property type="match status" value="1"/>
</dbReference>
<dbReference type="InterPro" id="IPR025943">
    <property type="entry name" value="Sigma_54_int_dom_ATP-bd_2"/>
</dbReference>
<comment type="caution">
    <text evidence="6">The sequence shown here is derived from an EMBL/GenBank/DDBJ whole genome shotgun (WGS) entry which is preliminary data.</text>
</comment>
<evidence type="ECO:0000256" key="2">
    <source>
        <dbReference type="ARBA" id="ARBA00022797"/>
    </source>
</evidence>
<dbReference type="InterPro" id="IPR025662">
    <property type="entry name" value="Sigma_54_int_dom_ATP-bd_1"/>
</dbReference>
<sequence length="519" mass="59780">MKIDRKVKLTFKEDVPHLTYRTLSVLYKYDAPIIWMEVFAFVCYINLHPIEDDVWEKIKEELLEIEGWESLEEIDLFPFEEKETELNNVLDIIPYGVTILSQKGDIKYVNDYAAEWVFHSEGKDITGINIRKYIEEYDILLSSLKTGNSRKPIVKENMEIGNQLYQVNLQYIRNSENVLTGYLASFYDIDNSSVLSRYDNPITFDDIIGESNKMIDAINQGKLYSKSDSPILITGESGTGKELFARAIHNESKRKDKPFIAINCAAIPEQLLESELFGYEPGTFTGGNKDGKAGIFEVANKGTIFLDEIGEMPQHLQAKLLRVLQEKKVRRIGGSKEVRFDVRLLSATNQNIDEMVRSKEFRLDLLFRINIFNIRIPPLRERKEDIPILIEHFIGIHSERYNKNIVSIEQSAVRKLINYNWPGNVREFQNVLERAIALSIGKEISEKEIILNYTIFPESGIVGHSLTEAVENYEKKIITESLKTSNSIRGAARNLGVTHTLLINRMKKYGINKDILKYY</sequence>
<dbReference type="PROSITE" id="PS50045">
    <property type="entry name" value="SIGMA54_INTERACT_4"/>
    <property type="match status" value="1"/>
</dbReference>
<dbReference type="EMBL" id="JACRTG010000021">
    <property type="protein sequence ID" value="MBC8588548.1"/>
    <property type="molecule type" value="Genomic_DNA"/>
</dbReference>
<dbReference type="InterPro" id="IPR002078">
    <property type="entry name" value="Sigma_54_int"/>
</dbReference>
<dbReference type="PANTHER" id="PTHR32071:SF57">
    <property type="entry name" value="C4-DICARBOXYLATE TRANSPORT TRANSCRIPTIONAL REGULATORY PROTEIN DCTD"/>
    <property type="match status" value="1"/>
</dbReference>
<dbReference type="CDD" id="cd00009">
    <property type="entry name" value="AAA"/>
    <property type="match status" value="1"/>
</dbReference>
<dbReference type="InterPro" id="IPR027417">
    <property type="entry name" value="P-loop_NTPase"/>
</dbReference>
<dbReference type="RefSeq" id="WP_262430005.1">
    <property type="nucleotide sequence ID" value="NZ_JACRTG010000021.1"/>
</dbReference>
<dbReference type="FunFam" id="3.40.50.300:FF:000006">
    <property type="entry name" value="DNA-binding transcriptional regulator NtrC"/>
    <property type="match status" value="1"/>
</dbReference>
<dbReference type="GO" id="GO:0006355">
    <property type="term" value="P:regulation of DNA-templated transcription"/>
    <property type="evidence" value="ECO:0007669"/>
    <property type="project" value="InterPro"/>
</dbReference>
<dbReference type="Gene3D" id="1.10.10.60">
    <property type="entry name" value="Homeodomain-like"/>
    <property type="match status" value="1"/>
</dbReference>
<dbReference type="PANTHER" id="PTHR32071">
    <property type="entry name" value="TRANSCRIPTIONAL REGULATORY PROTEIN"/>
    <property type="match status" value="1"/>
</dbReference>
<evidence type="ECO:0000256" key="1">
    <source>
        <dbReference type="ARBA" id="ARBA00022741"/>
    </source>
</evidence>
<evidence type="ECO:0000256" key="4">
    <source>
        <dbReference type="ARBA" id="ARBA00029500"/>
    </source>
</evidence>
<protein>
    <recommendedName>
        <fullName evidence="4">HTH-type transcriptional regulatory protein TyrR</fullName>
    </recommendedName>
</protein>
<dbReference type="Gene3D" id="3.40.50.300">
    <property type="entry name" value="P-loop containing nucleotide triphosphate hydrolases"/>
    <property type="match status" value="1"/>
</dbReference>
<dbReference type="PROSITE" id="PS00675">
    <property type="entry name" value="SIGMA54_INTERACT_1"/>
    <property type="match status" value="1"/>
</dbReference>
<feature type="domain" description="Sigma-54 factor interaction" evidence="5">
    <location>
        <begin position="207"/>
        <end position="437"/>
    </location>
</feature>
<keyword evidence="7" id="KW-1185">Reference proteome</keyword>
<dbReference type="GO" id="GO:0003677">
    <property type="term" value="F:DNA binding"/>
    <property type="evidence" value="ECO:0007669"/>
    <property type="project" value="UniProtKB-KW"/>
</dbReference>
<dbReference type="Gene3D" id="3.30.70.260">
    <property type="match status" value="1"/>
</dbReference>
<dbReference type="AlphaFoldDB" id="A0A926EUL1"/>
<gene>
    <name evidence="6" type="ORF">H8707_09865</name>
</gene>
<name>A0A926EUL1_9FIRM</name>
<dbReference type="CDD" id="cd00130">
    <property type="entry name" value="PAS"/>
    <property type="match status" value="1"/>
</dbReference>
<dbReference type="Gene3D" id="3.30.450.20">
    <property type="entry name" value="PAS domain"/>
    <property type="match status" value="1"/>
</dbReference>
<evidence type="ECO:0000313" key="7">
    <source>
        <dbReference type="Proteomes" id="UP000601171"/>
    </source>
</evidence>
<keyword evidence="3" id="KW-0067">ATP-binding</keyword>
<dbReference type="InterPro" id="IPR030828">
    <property type="entry name" value="HTH_TyrR"/>
</dbReference>
<dbReference type="InterPro" id="IPR035965">
    <property type="entry name" value="PAS-like_dom_sf"/>
</dbReference>